<sequence length="196" mass="21746">MAQPFHSRSINEFGGASSLPQHAFLFHLFPLSNLSHLTLDNNKINSSISPEVGNLKNIIFYFSIINNGGIGPIINKFDGRIPPVILEGPIPKETSNLEFLTWLSLSQIKLDGFIPPENRIALEIVDVSTNNLEGCIPPKIGMLFPLNTVDPSHNFISREIPSQLGDSMNPSIYDISYNNLSGPLPPSFKLQQFEYL</sequence>
<dbReference type="RefSeq" id="XP_022774033.1">
    <property type="nucleotide sequence ID" value="XM_022918298.1"/>
</dbReference>
<dbReference type="SUPFAM" id="SSF52058">
    <property type="entry name" value="L domain-like"/>
    <property type="match status" value="1"/>
</dbReference>
<proteinExistence type="predicted"/>
<dbReference type="InterPro" id="IPR001611">
    <property type="entry name" value="Leu-rich_rpt"/>
</dbReference>
<reference evidence="5" key="1">
    <citation type="submission" date="2025-08" db="UniProtKB">
        <authorList>
            <consortium name="RefSeq"/>
        </authorList>
    </citation>
    <scope>IDENTIFICATION</scope>
    <source>
        <tissue evidence="5">Fruit stalk</tissue>
    </source>
</reference>
<dbReference type="GO" id="GO:0016020">
    <property type="term" value="C:membrane"/>
    <property type="evidence" value="ECO:0007669"/>
    <property type="project" value="UniProtKB-SubCell"/>
</dbReference>
<name>A0A6P6BAA7_DURZI</name>
<gene>
    <name evidence="5" type="primary">LOC111316290</name>
</gene>
<evidence type="ECO:0000313" key="4">
    <source>
        <dbReference type="Proteomes" id="UP000515121"/>
    </source>
</evidence>
<dbReference type="OrthoDB" id="676979at2759"/>
<dbReference type="Gene3D" id="3.80.10.10">
    <property type="entry name" value="Ribonuclease Inhibitor"/>
    <property type="match status" value="1"/>
</dbReference>
<organism evidence="4 5">
    <name type="scientific">Durio zibethinus</name>
    <name type="common">Durian</name>
    <dbReference type="NCBI Taxonomy" id="66656"/>
    <lineage>
        <taxon>Eukaryota</taxon>
        <taxon>Viridiplantae</taxon>
        <taxon>Streptophyta</taxon>
        <taxon>Embryophyta</taxon>
        <taxon>Tracheophyta</taxon>
        <taxon>Spermatophyta</taxon>
        <taxon>Magnoliopsida</taxon>
        <taxon>eudicotyledons</taxon>
        <taxon>Gunneridae</taxon>
        <taxon>Pentapetalae</taxon>
        <taxon>rosids</taxon>
        <taxon>malvids</taxon>
        <taxon>Malvales</taxon>
        <taxon>Malvaceae</taxon>
        <taxon>Helicteroideae</taxon>
        <taxon>Durio</taxon>
    </lineage>
</organism>
<dbReference type="InterPro" id="IPR032675">
    <property type="entry name" value="LRR_dom_sf"/>
</dbReference>
<dbReference type="PANTHER" id="PTHR48053:SF126">
    <property type="entry name" value="MDIS1-INTERACTING RECEPTOR LIKE KINASE 2-LIKE ISOFORM X1"/>
    <property type="match status" value="1"/>
</dbReference>
<dbReference type="Pfam" id="PF00560">
    <property type="entry name" value="LRR_1"/>
    <property type="match status" value="2"/>
</dbReference>
<keyword evidence="2" id="KW-0732">Signal</keyword>
<dbReference type="Proteomes" id="UP000515121">
    <property type="component" value="Unplaced"/>
</dbReference>
<dbReference type="KEGG" id="dzi:111316290"/>
<evidence type="ECO:0000313" key="5">
    <source>
        <dbReference type="RefSeq" id="XP_022774033.1"/>
    </source>
</evidence>
<keyword evidence="4" id="KW-1185">Reference proteome</keyword>
<accession>A0A6P6BAA7</accession>
<protein>
    <submittedName>
        <fullName evidence="5">Probable leucine-rich repeat receptor-like protein kinase At1g35710</fullName>
    </submittedName>
</protein>
<evidence type="ECO:0000256" key="1">
    <source>
        <dbReference type="ARBA" id="ARBA00004479"/>
    </source>
</evidence>
<dbReference type="InterPro" id="IPR051716">
    <property type="entry name" value="Plant_RL_S/T_kinase"/>
</dbReference>
<dbReference type="GeneID" id="111316290"/>
<dbReference type="AlphaFoldDB" id="A0A6P6BAA7"/>
<keyword evidence="3" id="KW-0675">Receptor</keyword>
<comment type="subcellular location">
    <subcellularLocation>
        <location evidence="1">Membrane</location>
        <topology evidence="1">Single-pass type I membrane protein</topology>
    </subcellularLocation>
</comment>
<evidence type="ECO:0000256" key="2">
    <source>
        <dbReference type="ARBA" id="ARBA00022729"/>
    </source>
</evidence>
<dbReference type="PANTHER" id="PTHR48053">
    <property type="entry name" value="LEUCINE RICH REPEAT FAMILY PROTEIN, EXPRESSED"/>
    <property type="match status" value="1"/>
</dbReference>
<evidence type="ECO:0000256" key="3">
    <source>
        <dbReference type="ARBA" id="ARBA00023170"/>
    </source>
</evidence>